<proteinExistence type="predicted"/>
<evidence type="ECO:0000313" key="1">
    <source>
        <dbReference type="EMBL" id="MBS4105060.1"/>
    </source>
</evidence>
<name>A0ABS5NLA0_TSUPA</name>
<keyword evidence="2" id="KW-1185">Reference proteome</keyword>
<feature type="non-terminal residue" evidence="1">
    <location>
        <position position="1"/>
    </location>
</feature>
<accession>A0ABS5NLA0</accession>
<feature type="non-terminal residue" evidence="1">
    <location>
        <position position="80"/>
    </location>
</feature>
<comment type="caution">
    <text evidence="1">The sequence shown here is derived from an EMBL/GenBank/DDBJ whole genome shotgun (WGS) entry which is preliminary data.</text>
</comment>
<evidence type="ECO:0000313" key="2">
    <source>
        <dbReference type="Proteomes" id="UP000676853"/>
    </source>
</evidence>
<sequence>RLGIVRLSLPDERQVALQLTFAALDAKGHDWLLDRFKVLQKGRAGASSALGDLLEVLTAGAITKADVIGAPVAAFPLSPC</sequence>
<protein>
    <submittedName>
        <fullName evidence="1">Uncharacterized protein</fullName>
    </submittedName>
</protein>
<gene>
    <name evidence="1" type="ORF">KFZ73_27980</name>
</gene>
<dbReference type="RefSeq" id="WP_212555836.1">
    <property type="nucleotide sequence ID" value="NZ_JAGXOE010000838.1"/>
</dbReference>
<reference evidence="1 2" key="1">
    <citation type="submission" date="2021-04" db="EMBL/GenBank/DDBJ databases">
        <title>Whole genome sequence analysis of a thiophenic sulfur metabolizing bacteria.</title>
        <authorList>
            <person name="Akhtar N."/>
            <person name="Akram J."/>
            <person name="Aslam A."/>
        </authorList>
    </citation>
    <scope>NUCLEOTIDE SEQUENCE [LARGE SCALE GENOMIC DNA]</scope>
    <source>
        <strain evidence="1 2">3OW</strain>
    </source>
</reference>
<organism evidence="1 2">
    <name type="scientific">Tsukamurella paurometabola</name>
    <name type="common">Corynebacterium paurometabolum</name>
    <dbReference type="NCBI Taxonomy" id="2061"/>
    <lineage>
        <taxon>Bacteria</taxon>
        <taxon>Bacillati</taxon>
        <taxon>Actinomycetota</taxon>
        <taxon>Actinomycetes</taxon>
        <taxon>Mycobacteriales</taxon>
        <taxon>Tsukamurellaceae</taxon>
        <taxon>Tsukamurella</taxon>
    </lineage>
</organism>
<dbReference type="EMBL" id="JAGXOE010000838">
    <property type="protein sequence ID" value="MBS4105060.1"/>
    <property type="molecule type" value="Genomic_DNA"/>
</dbReference>
<dbReference type="Proteomes" id="UP000676853">
    <property type="component" value="Unassembled WGS sequence"/>
</dbReference>